<comment type="similarity">
    <text evidence="4">Belongs to the GST superfamily.</text>
</comment>
<dbReference type="InterPro" id="IPR036282">
    <property type="entry name" value="Glutathione-S-Trfase_C_sf"/>
</dbReference>
<dbReference type="CDD" id="cd03046">
    <property type="entry name" value="GST_N_GTT1_like"/>
    <property type="match status" value="1"/>
</dbReference>
<evidence type="ECO:0000256" key="3">
    <source>
        <dbReference type="ARBA" id="ARBA00047960"/>
    </source>
</evidence>
<comment type="catalytic activity">
    <reaction evidence="3">
        <text>RX + glutathione = an S-substituted glutathione + a halide anion + H(+)</text>
        <dbReference type="Rhea" id="RHEA:16437"/>
        <dbReference type="ChEBI" id="CHEBI:15378"/>
        <dbReference type="ChEBI" id="CHEBI:16042"/>
        <dbReference type="ChEBI" id="CHEBI:17792"/>
        <dbReference type="ChEBI" id="CHEBI:57925"/>
        <dbReference type="ChEBI" id="CHEBI:90779"/>
        <dbReference type="EC" id="2.5.1.18"/>
    </reaction>
</comment>
<evidence type="ECO:0000256" key="2">
    <source>
        <dbReference type="ARBA" id="ARBA00022679"/>
    </source>
</evidence>
<evidence type="ECO:0000313" key="6">
    <source>
        <dbReference type="EMBL" id="OLO10618.1"/>
    </source>
</evidence>
<sequence length="224" mass="25233">MITVHHLDNSRSLRIVWLLEALQQAYELVTHHRDPQTLLAPESLKRLHPLGKAPLIVDEGLTVAESGAIIDYLVERYDDGHLAPAVGTPEHRDYRYWLHYAEGSAMPPLVMHLVFSRLGKPPVPALLRPMAGKLGQGVQAKFLDPEIERHLAFWETTLAEHAWFAGPDFTAADIQMSFPVLAVESRRGIKDFPAIVDWLARVRERPDYQRAVAQTGELNLSASR</sequence>
<protein>
    <recommendedName>
        <fullName evidence="1">glutathione transferase</fullName>
        <ecNumber evidence="1">2.5.1.18</ecNumber>
    </recommendedName>
</protein>
<dbReference type="InterPro" id="IPR004045">
    <property type="entry name" value="Glutathione_S-Trfase_N"/>
</dbReference>
<evidence type="ECO:0000256" key="4">
    <source>
        <dbReference type="RuleBase" id="RU003494"/>
    </source>
</evidence>
<organism evidence="6 7">
    <name type="scientific">Chromohalobacter japonicus</name>
    <dbReference type="NCBI Taxonomy" id="223900"/>
    <lineage>
        <taxon>Bacteria</taxon>
        <taxon>Pseudomonadati</taxon>
        <taxon>Pseudomonadota</taxon>
        <taxon>Gammaproteobacteria</taxon>
        <taxon>Oceanospirillales</taxon>
        <taxon>Halomonadaceae</taxon>
        <taxon>Chromohalobacter</taxon>
    </lineage>
</organism>
<dbReference type="EMBL" id="MSDQ01000032">
    <property type="protein sequence ID" value="OLO10618.1"/>
    <property type="molecule type" value="Genomic_DNA"/>
</dbReference>
<dbReference type="Gene3D" id="3.40.30.10">
    <property type="entry name" value="Glutaredoxin"/>
    <property type="match status" value="1"/>
</dbReference>
<dbReference type="InterPro" id="IPR036249">
    <property type="entry name" value="Thioredoxin-like_sf"/>
</dbReference>
<comment type="caution">
    <text evidence="6">The sequence shown here is derived from an EMBL/GenBank/DDBJ whole genome shotgun (WGS) entry which is preliminary data.</text>
</comment>
<dbReference type="Pfam" id="PF00043">
    <property type="entry name" value="GST_C"/>
    <property type="match status" value="1"/>
</dbReference>
<dbReference type="RefSeq" id="WP_075369757.1">
    <property type="nucleotide sequence ID" value="NZ_MSDQ01000032.1"/>
</dbReference>
<keyword evidence="2 6" id="KW-0808">Transferase</keyword>
<evidence type="ECO:0000256" key="1">
    <source>
        <dbReference type="ARBA" id="ARBA00012452"/>
    </source>
</evidence>
<dbReference type="GO" id="GO:0004364">
    <property type="term" value="F:glutathione transferase activity"/>
    <property type="evidence" value="ECO:0007669"/>
    <property type="project" value="UniProtKB-EC"/>
</dbReference>
<dbReference type="STRING" id="223900.GCA_000821045_01299"/>
<dbReference type="InterPro" id="IPR004046">
    <property type="entry name" value="GST_C"/>
</dbReference>
<dbReference type="SFLD" id="SFLDS00019">
    <property type="entry name" value="Glutathione_Transferase_(cytos"/>
    <property type="match status" value="1"/>
</dbReference>
<dbReference type="FunFam" id="3.40.30.10:FF:000156">
    <property type="entry name" value="Glutathione S-transferase 1"/>
    <property type="match status" value="1"/>
</dbReference>
<proteinExistence type="inferred from homology"/>
<accession>A0A1Q8TAH1</accession>
<feature type="domain" description="GST N-terminal" evidence="5">
    <location>
        <begin position="1"/>
        <end position="81"/>
    </location>
</feature>
<dbReference type="Gene3D" id="1.20.1050.10">
    <property type="match status" value="1"/>
</dbReference>
<gene>
    <name evidence="6" type="ORF">BTW10_12980</name>
</gene>
<dbReference type="InterPro" id="IPR040079">
    <property type="entry name" value="Glutathione_S-Trfase"/>
</dbReference>
<dbReference type="SFLD" id="SFLDG00358">
    <property type="entry name" value="Main_(cytGST)"/>
    <property type="match status" value="1"/>
</dbReference>
<dbReference type="SUPFAM" id="SSF47616">
    <property type="entry name" value="GST C-terminal domain-like"/>
    <property type="match status" value="1"/>
</dbReference>
<dbReference type="CDD" id="cd03189">
    <property type="entry name" value="GST_C_GTT1_like"/>
    <property type="match status" value="1"/>
</dbReference>
<dbReference type="Pfam" id="PF02798">
    <property type="entry name" value="GST_N"/>
    <property type="match status" value="1"/>
</dbReference>
<reference evidence="6 7" key="1">
    <citation type="submission" date="2016-12" db="EMBL/GenBank/DDBJ databases">
        <title>Draft genome sequences of strains Salinicola socius SMB35, Salinicola sp. MH3R3-1 and Chromohalobacter sp. SMB17 from the Verkhnekamsk potash mining region of Russia.</title>
        <authorList>
            <person name="Mavrodi D.V."/>
            <person name="Olsson B.E."/>
            <person name="Korsakova E.S."/>
            <person name="Pyankova A."/>
            <person name="Mavrodi O.V."/>
            <person name="Plotnikova E.G."/>
        </authorList>
    </citation>
    <scope>NUCLEOTIDE SEQUENCE [LARGE SCALE GENOMIC DNA]</scope>
    <source>
        <strain evidence="6 7">SMB17</strain>
    </source>
</reference>
<keyword evidence="7" id="KW-1185">Reference proteome</keyword>
<dbReference type="EC" id="2.5.1.18" evidence="1"/>
<dbReference type="Proteomes" id="UP000186806">
    <property type="component" value="Unassembled WGS sequence"/>
</dbReference>
<dbReference type="SFLD" id="SFLDG01150">
    <property type="entry name" value="Main.1:_Beta-like"/>
    <property type="match status" value="1"/>
</dbReference>
<dbReference type="GO" id="GO:0005737">
    <property type="term" value="C:cytoplasm"/>
    <property type="evidence" value="ECO:0007669"/>
    <property type="project" value="UniProtKB-ARBA"/>
</dbReference>
<dbReference type="PANTHER" id="PTHR44051">
    <property type="entry name" value="GLUTATHIONE S-TRANSFERASE-RELATED"/>
    <property type="match status" value="1"/>
</dbReference>
<evidence type="ECO:0000313" key="7">
    <source>
        <dbReference type="Proteomes" id="UP000186806"/>
    </source>
</evidence>
<dbReference type="AlphaFoldDB" id="A0A1Q8TAH1"/>
<evidence type="ECO:0000259" key="5">
    <source>
        <dbReference type="PROSITE" id="PS50404"/>
    </source>
</evidence>
<dbReference type="GO" id="GO:0004601">
    <property type="term" value="F:peroxidase activity"/>
    <property type="evidence" value="ECO:0007669"/>
    <property type="project" value="UniProtKB-ARBA"/>
</dbReference>
<dbReference type="SUPFAM" id="SSF52833">
    <property type="entry name" value="Thioredoxin-like"/>
    <property type="match status" value="1"/>
</dbReference>
<dbReference type="PROSITE" id="PS50404">
    <property type="entry name" value="GST_NTER"/>
    <property type="match status" value="1"/>
</dbReference>
<dbReference type="PANTHER" id="PTHR44051:SF9">
    <property type="entry name" value="GLUTATHIONE S-TRANSFERASE 1"/>
    <property type="match status" value="1"/>
</dbReference>
<name>A0A1Q8TAH1_9GAMM</name>